<evidence type="ECO:0000313" key="2">
    <source>
        <dbReference type="Proteomes" id="UP000324222"/>
    </source>
</evidence>
<accession>A0A5B7I775</accession>
<dbReference type="AlphaFoldDB" id="A0A5B7I775"/>
<keyword evidence="2" id="KW-1185">Reference proteome</keyword>
<dbReference type="Proteomes" id="UP000324222">
    <property type="component" value="Unassembled WGS sequence"/>
</dbReference>
<organism evidence="1 2">
    <name type="scientific">Portunus trituberculatus</name>
    <name type="common">Swimming crab</name>
    <name type="synonym">Neptunus trituberculatus</name>
    <dbReference type="NCBI Taxonomy" id="210409"/>
    <lineage>
        <taxon>Eukaryota</taxon>
        <taxon>Metazoa</taxon>
        <taxon>Ecdysozoa</taxon>
        <taxon>Arthropoda</taxon>
        <taxon>Crustacea</taxon>
        <taxon>Multicrustacea</taxon>
        <taxon>Malacostraca</taxon>
        <taxon>Eumalacostraca</taxon>
        <taxon>Eucarida</taxon>
        <taxon>Decapoda</taxon>
        <taxon>Pleocyemata</taxon>
        <taxon>Brachyura</taxon>
        <taxon>Eubrachyura</taxon>
        <taxon>Portunoidea</taxon>
        <taxon>Portunidae</taxon>
        <taxon>Portuninae</taxon>
        <taxon>Portunus</taxon>
    </lineage>
</organism>
<protein>
    <submittedName>
        <fullName evidence="1">Uncharacterized protein</fullName>
    </submittedName>
</protein>
<gene>
    <name evidence="1" type="ORF">E2C01_072225</name>
</gene>
<reference evidence="1" key="1">
    <citation type="submission" date="2019-05" db="EMBL/GenBank/DDBJ databases">
        <title>Another draft genome of Portunus trituberculatus and its Hox gene families provides insights of decapod evolution.</title>
        <authorList>
            <person name="Jeong J.-H."/>
            <person name="Song I."/>
            <person name="Kim S."/>
            <person name="Choi T."/>
            <person name="Kim D."/>
            <person name="Ryu S."/>
            <person name="Kim W."/>
        </authorList>
    </citation>
    <scope>NUCLEOTIDE SEQUENCE [LARGE SCALE GENOMIC DNA]</scope>
    <source>
        <tissue evidence="1">Muscle</tissue>
    </source>
</reference>
<name>A0A5B7I775_PORTR</name>
<evidence type="ECO:0000313" key="1">
    <source>
        <dbReference type="EMBL" id="MPC77759.1"/>
    </source>
</evidence>
<dbReference type="EMBL" id="VSRR010046664">
    <property type="protein sequence ID" value="MPC77759.1"/>
    <property type="molecule type" value="Genomic_DNA"/>
</dbReference>
<proteinExistence type="predicted"/>
<sequence>MVGSPKMNPKFHALSTHKAIARSLNLRNEIFLKETVKRRRRRRGTEGARRAEYVSLAYSLDSTLLSQFQCAFCFYCLNQTQCVSPYPNSISVFHFEDAGAAEPVFAYYLSQFWD</sequence>
<comment type="caution">
    <text evidence="1">The sequence shown here is derived from an EMBL/GenBank/DDBJ whole genome shotgun (WGS) entry which is preliminary data.</text>
</comment>